<feature type="binding site" evidence="8">
    <location>
        <position position="6"/>
    </location>
    <ligand>
        <name>Mg(2+)</name>
        <dbReference type="ChEBI" id="CHEBI:18420"/>
    </ligand>
</feature>
<evidence type="ECO:0000256" key="8">
    <source>
        <dbReference type="HAMAP-Rule" id="MF_03117"/>
    </source>
</evidence>
<dbReference type="AlphaFoldDB" id="A0A1H6Q9V3"/>
<dbReference type="FunFam" id="3.40.50.1000:FF:000079">
    <property type="entry name" value="Enolase-phosphatase E1"/>
    <property type="match status" value="1"/>
</dbReference>
<keyword evidence="1 8" id="KW-0963">Cytoplasm</keyword>
<evidence type="ECO:0000256" key="3">
    <source>
        <dbReference type="ARBA" id="ARBA00022723"/>
    </source>
</evidence>
<dbReference type="InterPro" id="IPR006439">
    <property type="entry name" value="HAD-SF_hydro_IA"/>
</dbReference>
<evidence type="ECO:0000256" key="2">
    <source>
        <dbReference type="ARBA" id="ARBA00022605"/>
    </source>
</evidence>
<feature type="binding site" evidence="8">
    <location>
        <position position="8"/>
    </location>
    <ligand>
        <name>Mg(2+)</name>
        <dbReference type="ChEBI" id="CHEBI:18420"/>
    </ligand>
</feature>
<evidence type="ECO:0000313" key="10">
    <source>
        <dbReference type="EMBL" id="RDW24653.1"/>
    </source>
</evidence>
<dbReference type="Gene3D" id="3.40.50.1000">
    <property type="entry name" value="HAD superfamily/HAD-like"/>
    <property type="match status" value="1"/>
</dbReference>
<dbReference type="CDD" id="cd01629">
    <property type="entry name" value="HAD_EP"/>
    <property type="match status" value="1"/>
</dbReference>
<comment type="catalytic activity">
    <reaction evidence="8">
        <text>5-methylsulfanyl-2,3-dioxopentyl phosphate + H2O = 1,2-dihydroxy-5-(methylsulfanyl)pent-1-en-3-one + phosphate</text>
        <dbReference type="Rhea" id="RHEA:21700"/>
        <dbReference type="ChEBI" id="CHEBI:15377"/>
        <dbReference type="ChEBI" id="CHEBI:43474"/>
        <dbReference type="ChEBI" id="CHEBI:49252"/>
        <dbReference type="ChEBI" id="CHEBI:58828"/>
        <dbReference type="EC" id="3.1.3.77"/>
    </reaction>
</comment>
<evidence type="ECO:0000256" key="6">
    <source>
        <dbReference type="ARBA" id="ARBA00023167"/>
    </source>
</evidence>
<keyword evidence="2 8" id="KW-0028">Amino-acid biosynthesis</keyword>
<dbReference type="FunFam" id="1.10.720.60:FF:000007">
    <property type="entry name" value="Enolase-phosphatase E1"/>
    <property type="match status" value="1"/>
</dbReference>
<dbReference type="Gene3D" id="1.10.720.60">
    <property type="match status" value="1"/>
</dbReference>
<keyword evidence="7 8" id="KW-0539">Nucleus</keyword>
<name>A0A1H6Q9V3_YARLL</name>
<dbReference type="PANTHER" id="PTHR20371:SF1">
    <property type="entry name" value="ENOLASE-PHOSPHATASE E1"/>
    <property type="match status" value="1"/>
</dbReference>
<dbReference type="NCBIfam" id="TIGR01691">
    <property type="entry name" value="enolase-ppase"/>
    <property type="match status" value="1"/>
</dbReference>
<dbReference type="InterPro" id="IPR036412">
    <property type="entry name" value="HAD-like_sf"/>
</dbReference>
<comment type="subcellular location">
    <subcellularLocation>
        <location evidence="8">Cytoplasm</location>
    </subcellularLocation>
    <subcellularLocation>
        <location evidence="8">Nucleus</location>
    </subcellularLocation>
</comment>
<evidence type="ECO:0000313" key="9">
    <source>
        <dbReference type="EMBL" id="AOW04162.1"/>
    </source>
</evidence>
<dbReference type="SUPFAM" id="SSF56784">
    <property type="entry name" value="HAD-like"/>
    <property type="match status" value="1"/>
</dbReference>
<dbReference type="RefSeq" id="XP_502911.1">
    <property type="nucleotide sequence ID" value="XM_502911.1"/>
</dbReference>
<dbReference type="Proteomes" id="UP000182444">
    <property type="component" value="Chromosome 1D"/>
</dbReference>
<dbReference type="VEuPathDB" id="FungiDB:YALI0_D16797g"/>
<evidence type="ECO:0000256" key="1">
    <source>
        <dbReference type="ARBA" id="ARBA00022490"/>
    </source>
</evidence>
<dbReference type="HAMAP" id="MF_03117">
    <property type="entry name" value="Salvage_MtnC_euk"/>
    <property type="match status" value="1"/>
</dbReference>
<accession>A0A1H6Q9V3</accession>
<feature type="binding site" evidence="8">
    <location>
        <position position="163"/>
    </location>
    <ligand>
        <name>substrate</name>
    </ligand>
</feature>
<dbReference type="PANTHER" id="PTHR20371">
    <property type="entry name" value="ENOLASE-PHOSPHATASE E1"/>
    <property type="match status" value="1"/>
</dbReference>
<evidence type="ECO:0000256" key="4">
    <source>
        <dbReference type="ARBA" id="ARBA00022801"/>
    </source>
</evidence>
<keyword evidence="6 8" id="KW-0486">Methionine biosynthesis</keyword>
<reference evidence="9 11" key="1">
    <citation type="journal article" date="2016" name="PLoS ONE">
        <title>Sequence Assembly of Yarrowia lipolytica Strain W29/CLIB89 Shows Transposable Element Diversity.</title>
        <authorList>
            <person name="Magnan C."/>
            <person name="Yu J."/>
            <person name="Chang I."/>
            <person name="Jahn E."/>
            <person name="Kanomata Y."/>
            <person name="Wu J."/>
            <person name="Zeller M."/>
            <person name="Oakes M."/>
            <person name="Baldi P."/>
            <person name="Sandmeyer S."/>
        </authorList>
    </citation>
    <scope>NUCLEOTIDE SEQUENCE [LARGE SCALE GENOMIC DNA]</scope>
    <source>
        <strain evidence="9">CLIB89</strain>
        <strain evidence="11">CLIB89(W29)</strain>
    </source>
</reference>
<gene>
    <name evidence="8" type="primary">UTR4</name>
    <name evidence="10" type="ORF">B0I71DRAFT_47755</name>
    <name evidence="9" type="ORF">YALI1_D20706g</name>
</gene>
<dbReference type="GO" id="GO:0000287">
    <property type="term" value="F:magnesium ion binding"/>
    <property type="evidence" value="ECO:0007669"/>
    <property type="project" value="UniProtKB-UniRule"/>
</dbReference>
<evidence type="ECO:0000256" key="7">
    <source>
        <dbReference type="ARBA" id="ARBA00023242"/>
    </source>
</evidence>
<evidence type="ECO:0000256" key="5">
    <source>
        <dbReference type="ARBA" id="ARBA00022842"/>
    </source>
</evidence>
<protein>
    <recommendedName>
        <fullName evidence="8">Enolase-phosphatase E1</fullName>
        <ecNumber evidence="8">3.1.3.77</ecNumber>
    </recommendedName>
    <alternativeName>
        <fullName evidence="8">2,3-diketo-5-methylthio-1-phosphopentane phosphatase</fullName>
    </alternativeName>
</protein>
<dbReference type="eggNOG" id="KOG2630">
    <property type="taxonomic scope" value="Eukaryota"/>
</dbReference>
<dbReference type="InterPro" id="IPR027511">
    <property type="entry name" value="ENOPH1_eukaryotes"/>
</dbReference>
<keyword evidence="4 8" id="KW-0378">Hydrolase</keyword>
<dbReference type="Proteomes" id="UP000256601">
    <property type="component" value="Unassembled WGS sequence"/>
</dbReference>
<comment type="cofactor">
    <cofactor evidence="8">
        <name>Mg(2+)</name>
        <dbReference type="ChEBI" id="CHEBI:18420"/>
    </cofactor>
    <text evidence="8">Binds 1 Mg(2+) ion per subunit.</text>
</comment>
<comment type="similarity">
    <text evidence="8">Belongs to the HAD-like hydrolase superfamily. MasA/MtnC family.</text>
</comment>
<feature type="binding site" evidence="8">
    <location>
        <begin position="128"/>
        <end position="129"/>
    </location>
    <ligand>
        <name>substrate</name>
    </ligand>
</feature>
<feature type="binding site" evidence="8">
    <location>
        <position position="188"/>
    </location>
    <ligand>
        <name>Mg(2+)</name>
        <dbReference type="ChEBI" id="CHEBI:18420"/>
    </ligand>
</feature>
<evidence type="ECO:0000313" key="12">
    <source>
        <dbReference type="Proteomes" id="UP000256601"/>
    </source>
</evidence>
<dbReference type="InterPro" id="IPR023943">
    <property type="entry name" value="Enolase-ppase_E1"/>
</dbReference>
<organism evidence="9 11">
    <name type="scientific">Yarrowia lipolytica</name>
    <name type="common">Candida lipolytica</name>
    <dbReference type="NCBI Taxonomy" id="4952"/>
    <lineage>
        <taxon>Eukaryota</taxon>
        <taxon>Fungi</taxon>
        <taxon>Dikarya</taxon>
        <taxon>Ascomycota</taxon>
        <taxon>Saccharomycotina</taxon>
        <taxon>Dipodascomycetes</taxon>
        <taxon>Dipodascales</taxon>
        <taxon>Dipodascales incertae sedis</taxon>
        <taxon>Yarrowia</taxon>
    </lineage>
</organism>
<dbReference type="GeneID" id="2910210"/>
<dbReference type="EMBL" id="CP017556">
    <property type="protein sequence ID" value="AOW04162.1"/>
    <property type="molecule type" value="Genomic_DNA"/>
</dbReference>
<dbReference type="SFLD" id="SFLDG01133">
    <property type="entry name" value="C1.5.4:_Enolase-phosphatase_Li"/>
    <property type="match status" value="1"/>
</dbReference>
<dbReference type="GO" id="GO:0019509">
    <property type="term" value="P:L-methionine salvage from methylthioadenosine"/>
    <property type="evidence" value="ECO:0007669"/>
    <property type="project" value="UniProtKB-UniRule"/>
</dbReference>
<dbReference type="SFLD" id="SFLDG01129">
    <property type="entry name" value="C1.5:_HAD__Beta-PGM__Phosphata"/>
    <property type="match status" value="1"/>
</dbReference>
<dbReference type="GO" id="GO:0005737">
    <property type="term" value="C:cytoplasm"/>
    <property type="evidence" value="ECO:0007669"/>
    <property type="project" value="UniProtKB-SubCell"/>
</dbReference>
<dbReference type="VEuPathDB" id="FungiDB:YALI1_D20706g"/>
<dbReference type="GO" id="GO:0005634">
    <property type="term" value="C:nucleus"/>
    <property type="evidence" value="ECO:0007669"/>
    <property type="project" value="UniProtKB-SubCell"/>
</dbReference>
<dbReference type="OrthoDB" id="272500at2759"/>
<keyword evidence="5 8" id="KW-0460">Magnesium</keyword>
<reference evidence="10 12" key="2">
    <citation type="submission" date="2018-07" db="EMBL/GenBank/DDBJ databases">
        <title>Draft Genome Assemblies for Five Robust Yarrowia lipolytica Strains Exhibiting High Lipid Production and Pentose Sugar Utilization and Sugar Alcohol Secretion from Undetoxified Lignocellulosic Biomass Hydrolysates.</title>
        <authorList>
            <consortium name="DOE Joint Genome Institute"/>
            <person name="Walker C."/>
            <person name="Ryu S."/>
            <person name="Na H."/>
            <person name="Zane M."/>
            <person name="LaButti K."/>
            <person name="Lipzen A."/>
            <person name="Haridas S."/>
            <person name="Barry K."/>
            <person name="Grigoriev I.V."/>
            <person name="Quarterman J."/>
            <person name="Slininger P."/>
            <person name="Dien B."/>
            <person name="Trinh C.T."/>
        </authorList>
    </citation>
    <scope>NUCLEOTIDE SEQUENCE [LARGE SCALE GENOMIC DNA]</scope>
    <source>
        <strain evidence="10 12">YB392</strain>
    </source>
</reference>
<dbReference type="GO" id="GO:0043874">
    <property type="term" value="F:acireductone synthase activity"/>
    <property type="evidence" value="ECO:0007669"/>
    <property type="project" value="UniProtKB-EC"/>
</dbReference>
<keyword evidence="3 8" id="KW-0479">Metal-binding</keyword>
<comment type="function">
    <text evidence="8">Bifunctional enzyme that catalyzes the enolization of 2,3-diketo-5-methylthiopentyl-1-phosphate (DK-MTP-1-P) into the intermediate 2-hydroxy-3-keto-5-methylthiopentenyl-1-phosphate (HK-MTPenyl-1-P), which is then dephosphorylated to form the acireductone 1,2-dihydroxy-3-keto-5-methylthiopentene (DHK-MTPene).</text>
</comment>
<dbReference type="NCBIfam" id="TIGR01549">
    <property type="entry name" value="HAD-SF-IA-v1"/>
    <property type="match status" value="1"/>
</dbReference>
<comment type="pathway">
    <text evidence="8">Amino-acid biosynthesis; L-methionine biosynthesis via salvage pathway; L-methionine from S-methyl-5-thio-alpha-D-ribose 1-phosphate: step 3/6.</text>
</comment>
<dbReference type="SFLD" id="SFLDS00003">
    <property type="entry name" value="Haloacid_Dehalogenase"/>
    <property type="match status" value="1"/>
</dbReference>
<dbReference type="UniPathway" id="UPA00904">
    <property type="reaction ID" value="UER00876"/>
</dbReference>
<dbReference type="Pfam" id="PF00702">
    <property type="entry name" value="Hydrolase"/>
    <property type="match status" value="1"/>
</dbReference>
<dbReference type="KEGG" id="yli:2910210"/>
<proteinExistence type="inferred from homology"/>
<dbReference type="EC" id="3.1.3.77" evidence="8"/>
<sequence length="233" mass="25744">MATLLDIEGTVCSISFVHDILFPYALEKLPQLLKNEQFPIKPGGNQTSDLTPYLESFPEEYKQSAQALEDHVIDLTEKNVKAPYLKALQGYIWKSGYQSGEIKAPLYPDAVDYMKRVVDGGNKVFIYSSGSVPAQKLLFGYSSAGDLTPLISDYFDTVNAGPKMEAASYTTILKAIGFEADRVLFLSDNVREIEAAKKAGLRAYVAERPGNAKLTPQEKEDNVIKTSFEGIEI</sequence>
<dbReference type="InterPro" id="IPR023214">
    <property type="entry name" value="HAD_sf"/>
</dbReference>
<comment type="subunit">
    <text evidence="8">Monomer.</text>
</comment>
<comment type="pathway">
    <text evidence="8">Amino-acid biosynthesis; L-methionine biosynthesis via salvage pathway; L-methionine from S-methyl-5-thio-alpha-D-ribose 1-phosphate: step 4/6.</text>
</comment>
<evidence type="ECO:0000313" key="11">
    <source>
        <dbReference type="Proteomes" id="UP000182444"/>
    </source>
</evidence>
<dbReference type="SMR" id="A0A1H6Q9V3"/>
<dbReference type="OMA" id="LQGMVWE"/>
<dbReference type="EMBL" id="KZ857342">
    <property type="protein sequence ID" value="RDW24653.1"/>
    <property type="molecule type" value="Genomic_DNA"/>
</dbReference>